<keyword evidence="1" id="KW-0812">Transmembrane</keyword>
<dbReference type="Proteomes" id="UP001153069">
    <property type="component" value="Unassembled WGS sequence"/>
</dbReference>
<feature type="transmembrane region" description="Helical" evidence="1">
    <location>
        <begin position="35"/>
        <end position="55"/>
    </location>
</feature>
<proteinExistence type="predicted"/>
<keyword evidence="1" id="KW-0472">Membrane</keyword>
<evidence type="ECO:0000313" key="2">
    <source>
        <dbReference type="EMBL" id="CAB9500714.1"/>
    </source>
</evidence>
<feature type="transmembrane region" description="Helical" evidence="1">
    <location>
        <begin position="101"/>
        <end position="119"/>
    </location>
</feature>
<feature type="transmembrane region" description="Helical" evidence="1">
    <location>
        <begin position="174"/>
        <end position="192"/>
    </location>
</feature>
<comment type="caution">
    <text evidence="2">The sequence shown here is derived from an EMBL/GenBank/DDBJ whole genome shotgun (WGS) entry which is preliminary data.</text>
</comment>
<feature type="transmembrane region" description="Helical" evidence="1">
    <location>
        <begin position="275"/>
        <end position="295"/>
    </location>
</feature>
<name>A0A9N8DH98_9STRA</name>
<evidence type="ECO:0000256" key="1">
    <source>
        <dbReference type="SAM" id="Phobius"/>
    </source>
</evidence>
<gene>
    <name evidence="2" type="ORF">SEMRO_90_G047330.1</name>
</gene>
<reference evidence="2" key="1">
    <citation type="submission" date="2020-06" db="EMBL/GenBank/DDBJ databases">
        <authorList>
            <consortium name="Plant Systems Biology data submission"/>
        </authorList>
    </citation>
    <scope>NUCLEOTIDE SEQUENCE</scope>
    <source>
        <strain evidence="2">D6</strain>
    </source>
</reference>
<feature type="transmembrane region" description="Helical" evidence="1">
    <location>
        <begin position="240"/>
        <end position="263"/>
    </location>
</feature>
<sequence>MPKNEKKTTTTTTSRVTSAAARVINDATAYTHSRFNAWVAVMVLSMVALISIVAATDNRNRDFQEKWSLAMAAISMCLGFLAALGHAIVPLREKFVSTTMELVMAFICVAVWSIGLPMITTPNDGLAVNHNYLVDDANLYFSSWGAFIFSLIVLAGVGNERGVSAGRDTYARRWFWLVVASFVVMAAASRMFDGSCAGNPYRNKEFCNELKMGVSLSVVSAVIAGIMTLLMWFTPVFVPIHVVGVFFCLCVMVIWCVLVAYLTFDGGPASTVGNLFFGVWFSAIISLDLGMCYAMSYL</sequence>
<feature type="transmembrane region" description="Helical" evidence="1">
    <location>
        <begin position="67"/>
        <end position="89"/>
    </location>
</feature>
<organism evidence="2 3">
    <name type="scientific">Seminavis robusta</name>
    <dbReference type="NCBI Taxonomy" id="568900"/>
    <lineage>
        <taxon>Eukaryota</taxon>
        <taxon>Sar</taxon>
        <taxon>Stramenopiles</taxon>
        <taxon>Ochrophyta</taxon>
        <taxon>Bacillariophyta</taxon>
        <taxon>Bacillariophyceae</taxon>
        <taxon>Bacillariophycidae</taxon>
        <taxon>Naviculales</taxon>
        <taxon>Naviculaceae</taxon>
        <taxon>Seminavis</taxon>
    </lineage>
</organism>
<protein>
    <submittedName>
        <fullName evidence="2">Uncharacterized protein</fullName>
    </submittedName>
</protein>
<feature type="transmembrane region" description="Helical" evidence="1">
    <location>
        <begin position="212"/>
        <end position="233"/>
    </location>
</feature>
<dbReference type="OrthoDB" id="49209at2759"/>
<keyword evidence="1" id="KW-1133">Transmembrane helix</keyword>
<dbReference type="EMBL" id="CAICTM010000089">
    <property type="protein sequence ID" value="CAB9500714.1"/>
    <property type="molecule type" value="Genomic_DNA"/>
</dbReference>
<evidence type="ECO:0000313" key="3">
    <source>
        <dbReference type="Proteomes" id="UP001153069"/>
    </source>
</evidence>
<keyword evidence="3" id="KW-1185">Reference proteome</keyword>
<accession>A0A9N8DH98</accession>
<feature type="transmembrane region" description="Helical" evidence="1">
    <location>
        <begin position="139"/>
        <end position="158"/>
    </location>
</feature>
<dbReference type="AlphaFoldDB" id="A0A9N8DH98"/>